<dbReference type="SMART" id="SM00025">
    <property type="entry name" value="Pumilio"/>
    <property type="match status" value="5"/>
</dbReference>
<dbReference type="SUPFAM" id="SSF48371">
    <property type="entry name" value="ARM repeat"/>
    <property type="match status" value="1"/>
</dbReference>
<evidence type="ECO:0000259" key="5">
    <source>
        <dbReference type="PROSITE" id="PS50303"/>
    </source>
</evidence>
<dbReference type="InterPro" id="IPR001313">
    <property type="entry name" value="Pumilio_RNA-bd_rpt"/>
</dbReference>
<dbReference type="AlphaFoldDB" id="A0A0K0F4Z4"/>
<dbReference type="GO" id="GO:0005737">
    <property type="term" value="C:cytoplasm"/>
    <property type="evidence" value="ECO:0007669"/>
    <property type="project" value="TreeGrafter"/>
</dbReference>
<reference evidence="6" key="1">
    <citation type="submission" date="2014-07" db="EMBL/GenBank/DDBJ databases">
        <authorList>
            <person name="Martin A.A"/>
            <person name="De Silva N."/>
        </authorList>
    </citation>
    <scope>NUCLEOTIDE SEQUENCE</scope>
</reference>
<evidence type="ECO:0000256" key="3">
    <source>
        <dbReference type="ARBA" id="ARBA00022782"/>
    </source>
</evidence>
<dbReference type="GO" id="GO:0005634">
    <property type="term" value="C:nucleus"/>
    <property type="evidence" value="ECO:0007669"/>
    <property type="project" value="TreeGrafter"/>
</dbReference>
<feature type="domain" description="PUM-HD" evidence="5">
    <location>
        <begin position="36"/>
        <end position="408"/>
    </location>
</feature>
<keyword evidence="3" id="KW-0221">Differentiation</keyword>
<dbReference type="GO" id="GO:0003730">
    <property type="term" value="F:mRNA 3'-UTR binding"/>
    <property type="evidence" value="ECO:0007669"/>
    <property type="project" value="TreeGrafter"/>
</dbReference>
<dbReference type="STRING" id="75913.A0A0K0F4Z4"/>
<dbReference type="Pfam" id="PF00806">
    <property type="entry name" value="PUF"/>
    <property type="match status" value="4"/>
</dbReference>
<dbReference type="WBParaSite" id="SVE_0388400.1">
    <property type="protein sequence ID" value="SVE_0388400.1"/>
    <property type="gene ID" value="SVE_0388400"/>
</dbReference>
<reference evidence="7" key="2">
    <citation type="submission" date="2015-08" db="UniProtKB">
        <authorList>
            <consortium name="WormBaseParasite"/>
        </authorList>
    </citation>
    <scope>IDENTIFICATION</scope>
</reference>
<dbReference type="GO" id="GO:0030154">
    <property type="term" value="P:cell differentiation"/>
    <property type="evidence" value="ECO:0007669"/>
    <property type="project" value="UniProtKB-KW"/>
</dbReference>
<dbReference type="GO" id="GO:0010608">
    <property type="term" value="P:post-transcriptional regulation of gene expression"/>
    <property type="evidence" value="ECO:0007669"/>
    <property type="project" value="TreeGrafter"/>
</dbReference>
<organism evidence="6 7">
    <name type="scientific">Strongyloides venezuelensis</name>
    <name type="common">Threadworm</name>
    <dbReference type="NCBI Taxonomy" id="75913"/>
    <lineage>
        <taxon>Eukaryota</taxon>
        <taxon>Metazoa</taxon>
        <taxon>Ecdysozoa</taxon>
        <taxon>Nematoda</taxon>
        <taxon>Chromadorea</taxon>
        <taxon>Rhabditida</taxon>
        <taxon>Tylenchina</taxon>
        <taxon>Panagrolaimomorpha</taxon>
        <taxon>Strongyloidoidea</taxon>
        <taxon>Strongyloididae</taxon>
        <taxon>Strongyloides</taxon>
    </lineage>
</organism>
<feature type="repeat" description="Pumilio" evidence="4">
    <location>
        <begin position="302"/>
        <end position="342"/>
    </location>
</feature>
<keyword evidence="1" id="KW-0217">Developmental protein</keyword>
<evidence type="ECO:0000256" key="1">
    <source>
        <dbReference type="ARBA" id="ARBA00022473"/>
    </source>
</evidence>
<keyword evidence="2" id="KW-0677">Repeat</keyword>
<keyword evidence="6" id="KW-1185">Reference proteome</keyword>
<proteinExistence type="predicted"/>
<dbReference type="PROSITE" id="PS50302">
    <property type="entry name" value="PUM"/>
    <property type="match status" value="1"/>
</dbReference>
<dbReference type="InterPro" id="IPR033133">
    <property type="entry name" value="PUM-HD"/>
</dbReference>
<accession>A0A0K0F4Z4</accession>
<sequence>MSNSFNINPWDSGIGSFADSLNFEYGSSDFLSSDFEESQKLFDRDPEGYLSKSLNSHNVQAYHCGRFFLGNNGNLFTKSLSIAPDGKNTWEHTDKTFFCLNKKSILKLAKIPDRGGKFESILQKASYEELKCLWSLISEDFYILSTHKYGCRFIQTLLKSDKYFPTEHLEKLDQEQIFELILCPHGNHVMQLIINCLDFLDLLFVYNIILSRPDLLFKASRNQCGSRVIELAVKKVLRFCQGKSNQNELVKLKAIELSKKFLDIFKPYSKQLMCDNYGNFIVSYFVSNICSELKEEQRFYYNMVIANIIELSFDTYGSRIVEKVLTSDNSVIALCAYTTFVNNAAKDRNLVVKFMEHGIGNYVLQKVLQVGNVFFYGNINFKIIDIMREEAHVLEKFSKSTNLLKWIC</sequence>
<evidence type="ECO:0000256" key="4">
    <source>
        <dbReference type="PROSITE-ProRule" id="PRU00317"/>
    </source>
</evidence>
<evidence type="ECO:0000256" key="2">
    <source>
        <dbReference type="ARBA" id="ARBA00022737"/>
    </source>
</evidence>
<name>A0A0K0F4Z4_STRVS</name>
<dbReference type="InterPro" id="IPR011989">
    <property type="entry name" value="ARM-like"/>
</dbReference>
<evidence type="ECO:0000313" key="6">
    <source>
        <dbReference type="Proteomes" id="UP000035680"/>
    </source>
</evidence>
<evidence type="ECO:0000313" key="7">
    <source>
        <dbReference type="WBParaSite" id="SVE_0388400.1"/>
    </source>
</evidence>
<dbReference type="PROSITE" id="PS50303">
    <property type="entry name" value="PUM_HD"/>
    <property type="match status" value="1"/>
</dbReference>
<protein>
    <submittedName>
        <fullName evidence="7">PUM-HD domain-containing protein</fullName>
    </submittedName>
</protein>
<dbReference type="Proteomes" id="UP000035680">
    <property type="component" value="Unassembled WGS sequence"/>
</dbReference>
<dbReference type="InterPro" id="IPR016024">
    <property type="entry name" value="ARM-type_fold"/>
</dbReference>
<dbReference type="PANTHER" id="PTHR12537">
    <property type="entry name" value="RNA BINDING PROTEIN PUMILIO-RELATED"/>
    <property type="match status" value="1"/>
</dbReference>
<dbReference type="Gene3D" id="1.25.10.10">
    <property type="entry name" value="Leucine-rich Repeat Variant"/>
    <property type="match status" value="1"/>
</dbReference>
<dbReference type="PANTHER" id="PTHR12537:SF112">
    <property type="entry name" value="FEM-3 MRNA-BINDING FACTOR 1-RELATED"/>
    <property type="match status" value="1"/>
</dbReference>